<dbReference type="InterPro" id="IPR041468">
    <property type="entry name" value="HTH_ParB/Spo0J"/>
</dbReference>
<dbReference type="Pfam" id="PF17762">
    <property type="entry name" value="HTH_ParB"/>
    <property type="match status" value="1"/>
</dbReference>
<comment type="similarity">
    <text evidence="1">Belongs to the ParB family.</text>
</comment>
<evidence type="ECO:0000313" key="5">
    <source>
        <dbReference type="EMBL" id="MDJ1129212.1"/>
    </source>
</evidence>
<dbReference type="SMART" id="SM00470">
    <property type="entry name" value="ParB"/>
    <property type="match status" value="1"/>
</dbReference>
<dbReference type="PANTHER" id="PTHR33375">
    <property type="entry name" value="CHROMOSOME-PARTITIONING PROTEIN PARB-RELATED"/>
    <property type="match status" value="1"/>
</dbReference>
<sequence>MAKKAGLGKGLNALVAETTAEVGAENETTLPLSKIKPNPDQPRKDFDEEALEQLADSIAQNGVLQPLLVRKKGRSYEIVAGERRYQASKRAGLTEVPVLIRDIDDKQVFQLALIENLQRSDLNPIEEARGYRQLIDDQALTQEGLAQILSKSRPAIANTLRLLDLPDEVQDMLANRMLTPGHARAILAVPSEEGRVTLARKVVVESLTVRQTENLAPLFSGEGEPKPVRQPAPQSFKRAARSLRQALDANVRVKQVRGKNKIEIEFKDEEDLARLMSLLQASSSIEE</sequence>
<accession>A0ABT6ZJH9</accession>
<dbReference type="NCBIfam" id="TIGR00180">
    <property type="entry name" value="parB_part"/>
    <property type="match status" value="1"/>
</dbReference>
<dbReference type="EMBL" id="JASJEX010000002">
    <property type="protein sequence ID" value="MDJ1129212.1"/>
    <property type="molecule type" value="Genomic_DNA"/>
</dbReference>
<dbReference type="SUPFAM" id="SSF110849">
    <property type="entry name" value="ParB/Sulfiredoxin"/>
    <property type="match status" value="1"/>
</dbReference>
<protein>
    <submittedName>
        <fullName evidence="5">ParB/RepB/Spo0J family partition protein</fullName>
    </submittedName>
</protein>
<keyword evidence="2" id="KW-0159">Chromosome partition</keyword>
<reference evidence="5" key="1">
    <citation type="submission" date="2023-05" db="EMBL/GenBank/DDBJ databases">
        <title>[olsenella] sp. nov., isolated from a pig farm feces dump.</title>
        <authorList>
            <person name="Chang Y.-H."/>
        </authorList>
    </citation>
    <scope>NUCLEOTIDE SEQUENCE</scope>
    <source>
        <strain evidence="5">YH-ols2217</strain>
    </source>
</reference>
<gene>
    <name evidence="5" type="ORF">QJ043_03835</name>
</gene>
<dbReference type="Gene3D" id="3.90.1530.30">
    <property type="match status" value="1"/>
</dbReference>
<keyword evidence="6" id="KW-1185">Reference proteome</keyword>
<dbReference type="Pfam" id="PF02195">
    <property type="entry name" value="ParB_N"/>
    <property type="match status" value="1"/>
</dbReference>
<name>A0ABT6ZJH9_9ACTN</name>
<comment type="caution">
    <text evidence="5">The sequence shown here is derived from an EMBL/GenBank/DDBJ whole genome shotgun (WGS) entry which is preliminary data.</text>
</comment>
<evidence type="ECO:0000259" key="4">
    <source>
        <dbReference type="SMART" id="SM00470"/>
    </source>
</evidence>
<evidence type="ECO:0000256" key="1">
    <source>
        <dbReference type="ARBA" id="ARBA00006295"/>
    </source>
</evidence>
<dbReference type="RefSeq" id="WP_283713976.1">
    <property type="nucleotide sequence ID" value="NZ_JASJEW010000008.1"/>
</dbReference>
<dbReference type="InterPro" id="IPR050336">
    <property type="entry name" value="Chromosome_partition/occlusion"/>
</dbReference>
<dbReference type="Proteomes" id="UP001431693">
    <property type="component" value="Unassembled WGS sequence"/>
</dbReference>
<dbReference type="Gene3D" id="1.10.10.2830">
    <property type="match status" value="1"/>
</dbReference>
<dbReference type="CDD" id="cd16393">
    <property type="entry name" value="SPO0J_N"/>
    <property type="match status" value="1"/>
</dbReference>
<dbReference type="InterPro" id="IPR003115">
    <property type="entry name" value="ParB_N"/>
</dbReference>
<evidence type="ECO:0000313" key="6">
    <source>
        <dbReference type="Proteomes" id="UP001431693"/>
    </source>
</evidence>
<feature type="domain" description="ParB-like N-terminal" evidence="4">
    <location>
        <begin position="28"/>
        <end position="117"/>
    </location>
</feature>
<feature type="region of interest" description="Disordered" evidence="3">
    <location>
        <begin position="21"/>
        <end position="44"/>
    </location>
</feature>
<proteinExistence type="inferred from homology"/>
<dbReference type="InterPro" id="IPR036086">
    <property type="entry name" value="ParB/Sulfiredoxin_sf"/>
</dbReference>
<evidence type="ECO:0000256" key="3">
    <source>
        <dbReference type="SAM" id="MobiDB-lite"/>
    </source>
</evidence>
<dbReference type="InterPro" id="IPR004437">
    <property type="entry name" value="ParB/RepB/Spo0J"/>
</dbReference>
<evidence type="ECO:0000256" key="2">
    <source>
        <dbReference type="ARBA" id="ARBA00022829"/>
    </source>
</evidence>
<organism evidence="5 6">
    <name type="scientific">Kribbibacterium absianum</name>
    <dbReference type="NCBI Taxonomy" id="3044210"/>
    <lineage>
        <taxon>Bacteria</taxon>
        <taxon>Bacillati</taxon>
        <taxon>Actinomycetota</taxon>
        <taxon>Coriobacteriia</taxon>
        <taxon>Coriobacteriales</taxon>
        <taxon>Kribbibacteriaceae</taxon>
        <taxon>Kribbibacterium</taxon>
    </lineage>
</organism>
<dbReference type="PANTHER" id="PTHR33375:SF1">
    <property type="entry name" value="CHROMOSOME-PARTITIONING PROTEIN PARB-RELATED"/>
    <property type="match status" value="1"/>
</dbReference>